<dbReference type="AlphaFoldDB" id="A0A1M5SS38"/>
<dbReference type="InterPro" id="IPR023982">
    <property type="entry name" value="CHP04029_CMD-like"/>
</dbReference>
<name>A0A1M5SS38_9BURK</name>
<evidence type="ECO:0000313" key="1">
    <source>
        <dbReference type="EMBL" id="SHH41351.1"/>
    </source>
</evidence>
<proteinExistence type="predicted"/>
<gene>
    <name evidence="1" type="ORF">SAMN04488135_103164</name>
</gene>
<sequence>MDSVNAPPGADLIDSVVGLTPGTALYATRHGREKVAKATQRSYELFFDAAAGQPAIEERLLVAYYACVLSQAPGLARHYRDALAQNNADAGLVGCVERNQPERMPSARLKALLAFTRKLIEKPVEGDQAAVHALQAAGVSTPDIVALAQLIAFLSYQIRLAAGLQAMKALESQP</sequence>
<protein>
    <submittedName>
        <fullName evidence="1">CMD domain protein, Avi_7170 family</fullName>
    </submittedName>
</protein>
<dbReference type="Gene3D" id="1.20.1290.10">
    <property type="entry name" value="AhpD-like"/>
    <property type="match status" value="1"/>
</dbReference>
<organism evidence="1 2">
    <name type="scientific">Pollutimonas bauzanensis</name>
    <dbReference type="NCBI Taxonomy" id="658167"/>
    <lineage>
        <taxon>Bacteria</taxon>
        <taxon>Pseudomonadati</taxon>
        <taxon>Pseudomonadota</taxon>
        <taxon>Betaproteobacteria</taxon>
        <taxon>Burkholderiales</taxon>
        <taxon>Alcaligenaceae</taxon>
        <taxon>Pollutimonas</taxon>
    </lineage>
</organism>
<dbReference type="OrthoDB" id="8718286at2"/>
<keyword evidence="2" id="KW-1185">Reference proteome</keyword>
<dbReference type="NCBIfam" id="TIGR04029">
    <property type="entry name" value="CMD_Avi_7170"/>
    <property type="match status" value="1"/>
</dbReference>
<dbReference type="RefSeq" id="WP_073102354.1">
    <property type="nucleotide sequence ID" value="NZ_FQXE01000003.1"/>
</dbReference>
<dbReference type="EMBL" id="FQXE01000003">
    <property type="protein sequence ID" value="SHH41351.1"/>
    <property type="molecule type" value="Genomic_DNA"/>
</dbReference>
<dbReference type="STRING" id="658167.SAMN04488135_103164"/>
<evidence type="ECO:0000313" key="2">
    <source>
        <dbReference type="Proteomes" id="UP000184226"/>
    </source>
</evidence>
<reference evidence="1 2" key="1">
    <citation type="submission" date="2016-11" db="EMBL/GenBank/DDBJ databases">
        <authorList>
            <person name="Jaros S."/>
            <person name="Januszkiewicz K."/>
            <person name="Wedrychowicz H."/>
        </authorList>
    </citation>
    <scope>NUCLEOTIDE SEQUENCE [LARGE SCALE GENOMIC DNA]</scope>
    <source>
        <strain evidence="1 2">CGMCC 1.10190</strain>
    </source>
</reference>
<dbReference type="Proteomes" id="UP000184226">
    <property type="component" value="Unassembled WGS sequence"/>
</dbReference>
<dbReference type="InterPro" id="IPR029032">
    <property type="entry name" value="AhpD-like"/>
</dbReference>
<dbReference type="SUPFAM" id="SSF69118">
    <property type="entry name" value="AhpD-like"/>
    <property type="match status" value="1"/>
</dbReference>
<accession>A0A1M5SS38</accession>